<dbReference type="AlphaFoldDB" id="A0A1C7MBU5"/>
<dbReference type="OMA" id="YELPATH"/>
<dbReference type="PANTHER" id="PTHR34144">
    <property type="entry name" value="CHROMOSOME 8, WHOLE GENOME SHOTGUN SEQUENCE"/>
    <property type="match status" value="1"/>
</dbReference>
<protein>
    <recommendedName>
        <fullName evidence="4">Alpha-1,3-mannosyltransferase CMT1</fullName>
    </recommendedName>
</protein>
<dbReference type="OrthoDB" id="262547at2759"/>
<dbReference type="EMBL" id="LUGG01000005">
    <property type="protein sequence ID" value="OBZ74328.1"/>
    <property type="molecule type" value="Genomic_DNA"/>
</dbReference>
<dbReference type="PANTHER" id="PTHR34144:SF7">
    <property type="entry name" value="EXPORT PROTEIN (CAP59), PUTATIVE (AFU_ORTHOLOGUE AFUA_7G05020)-RELATED"/>
    <property type="match status" value="1"/>
</dbReference>
<reference evidence="2 3" key="1">
    <citation type="submission" date="2016-03" db="EMBL/GenBank/DDBJ databases">
        <title>Whole genome sequencing of Grifola frondosa 9006-11.</title>
        <authorList>
            <person name="Min B."/>
            <person name="Park H."/>
            <person name="Kim J.-G."/>
            <person name="Cho H."/>
            <person name="Oh Y.-L."/>
            <person name="Kong W.-S."/>
            <person name="Choi I.-G."/>
        </authorList>
    </citation>
    <scope>NUCLEOTIDE SEQUENCE [LARGE SCALE GENOMIC DNA]</scope>
    <source>
        <strain evidence="2 3">9006-11</strain>
    </source>
</reference>
<evidence type="ECO:0000313" key="3">
    <source>
        <dbReference type="Proteomes" id="UP000092993"/>
    </source>
</evidence>
<keyword evidence="3" id="KW-1185">Reference proteome</keyword>
<name>A0A1C7MBU5_GRIFR</name>
<comment type="caution">
    <text evidence="2">The sequence shown here is derived from an EMBL/GenBank/DDBJ whole genome shotgun (WGS) entry which is preliminary data.</text>
</comment>
<sequence length="313" mass="35627">MFSLLDQHSPDTIAYLGPANVFVSIVENYSNDRSRSLRDLQTELDRLNVKNRILIQDETIKRPGHELESTHRLPRRHPQPNPRAPPRTRRYDKVIFSNDVFIEPESVIELLETNGGNFDFACGLDFGHFGLYDAWVLRDRAGRLASGIWPYFFDKATTTRSRGDARPVFTCWNGIVAFVADPFLPYTPLQPHTLHELPPNPLPDTPHARAHRPVPALTPPCASARPAGECFSSESFLVPYDFRRVMDLQRIYVNSRVIVGYSWKYTCGTSGCSREARQVVRREGVDGADAVRAHDRRRGRRCGVGCGDCHPWW</sequence>
<feature type="region of interest" description="Disordered" evidence="1">
    <location>
        <begin position="65"/>
        <end position="88"/>
    </location>
</feature>
<evidence type="ECO:0000256" key="1">
    <source>
        <dbReference type="SAM" id="MobiDB-lite"/>
    </source>
</evidence>
<dbReference type="STRING" id="5627.A0A1C7MBU5"/>
<accession>A0A1C7MBU5</accession>
<proteinExistence type="predicted"/>
<evidence type="ECO:0008006" key="4">
    <source>
        <dbReference type="Google" id="ProtNLM"/>
    </source>
</evidence>
<organism evidence="2 3">
    <name type="scientific">Grifola frondosa</name>
    <name type="common">Maitake</name>
    <name type="synonym">Polyporus frondosus</name>
    <dbReference type="NCBI Taxonomy" id="5627"/>
    <lineage>
        <taxon>Eukaryota</taxon>
        <taxon>Fungi</taxon>
        <taxon>Dikarya</taxon>
        <taxon>Basidiomycota</taxon>
        <taxon>Agaricomycotina</taxon>
        <taxon>Agaricomycetes</taxon>
        <taxon>Polyporales</taxon>
        <taxon>Grifolaceae</taxon>
        <taxon>Grifola</taxon>
    </lineage>
</organism>
<dbReference type="Pfam" id="PF11735">
    <property type="entry name" value="CAP59_mtransfer"/>
    <property type="match status" value="1"/>
</dbReference>
<dbReference type="InterPro" id="IPR021047">
    <property type="entry name" value="Mannosyltransferase_CMT1"/>
</dbReference>
<gene>
    <name evidence="2" type="ORF">A0H81_05807</name>
</gene>
<evidence type="ECO:0000313" key="2">
    <source>
        <dbReference type="EMBL" id="OBZ74328.1"/>
    </source>
</evidence>
<dbReference type="Proteomes" id="UP000092993">
    <property type="component" value="Unassembled WGS sequence"/>
</dbReference>